<dbReference type="InterPro" id="IPR029033">
    <property type="entry name" value="His_PPase_superfam"/>
</dbReference>
<dbReference type="Pfam" id="PF00300">
    <property type="entry name" value="His_Phos_1"/>
    <property type="match status" value="1"/>
</dbReference>
<dbReference type="InterPro" id="IPR013078">
    <property type="entry name" value="His_Pase_superF_clade-1"/>
</dbReference>
<dbReference type="Proteomes" id="UP000274843">
    <property type="component" value="Unassembled WGS sequence"/>
</dbReference>
<evidence type="ECO:0000313" key="4">
    <source>
        <dbReference type="Proteomes" id="UP000274843"/>
    </source>
</evidence>
<sequence>MAVHLVRHGQSAWNVAGRVQGQSPRAGSLTAAGRAQAAALDVTGTVLVSSDLPRARETAEIIAARLGLPVLVDAGLREQRLGALEGRRFAEVQPVIDGLWAHPLRLPPGGGESVADLHLRVRRTLGRLAARHAGEELVVVTHGGPIRVATTGVDPVSGSAVPRVAVGNAAVITVRPGAAV</sequence>
<dbReference type="GO" id="GO:0016791">
    <property type="term" value="F:phosphatase activity"/>
    <property type="evidence" value="ECO:0007669"/>
    <property type="project" value="TreeGrafter"/>
</dbReference>
<organism evidence="3 4">
    <name type="scientific">Amycolatopsis thermoflava</name>
    <dbReference type="NCBI Taxonomy" id="84480"/>
    <lineage>
        <taxon>Bacteria</taxon>
        <taxon>Bacillati</taxon>
        <taxon>Actinomycetota</taxon>
        <taxon>Actinomycetes</taxon>
        <taxon>Pseudonocardiales</taxon>
        <taxon>Pseudonocardiaceae</taxon>
        <taxon>Amycolatopsis</taxon>
        <taxon>Amycolatopsis methanolica group</taxon>
    </lineage>
</organism>
<comment type="caution">
    <text evidence="3">The sequence shown here is derived from an EMBL/GenBank/DDBJ whole genome shotgun (WGS) entry which is preliminary data.</text>
</comment>
<dbReference type="RefSeq" id="WP_051362730.1">
    <property type="nucleotide sequence ID" value="NZ_JBIWJZ010000002.1"/>
</dbReference>
<dbReference type="CDD" id="cd07067">
    <property type="entry name" value="HP_PGM_like"/>
    <property type="match status" value="1"/>
</dbReference>
<protein>
    <submittedName>
        <fullName evidence="3">Putative phosphoglycerate mutase</fullName>
    </submittedName>
</protein>
<dbReference type="Gene3D" id="3.40.50.1240">
    <property type="entry name" value="Phosphoglycerate mutase-like"/>
    <property type="match status" value="1"/>
</dbReference>
<evidence type="ECO:0000313" key="3">
    <source>
        <dbReference type="EMBL" id="ROS39046.1"/>
    </source>
</evidence>
<dbReference type="PROSITE" id="PS00175">
    <property type="entry name" value="PG_MUTASE"/>
    <property type="match status" value="1"/>
</dbReference>
<name>A0A3N2GQZ7_9PSEU</name>
<reference evidence="3 4" key="1">
    <citation type="submission" date="2018-11" db="EMBL/GenBank/DDBJ databases">
        <title>Sequencing the genomes of 1000 actinobacteria strains.</title>
        <authorList>
            <person name="Klenk H.-P."/>
        </authorList>
    </citation>
    <scope>NUCLEOTIDE SEQUENCE [LARGE SCALE GENOMIC DNA]</scope>
    <source>
        <strain evidence="3 4">DSM 44348</strain>
    </source>
</reference>
<dbReference type="GeneID" id="301842779"/>
<keyword evidence="4" id="KW-1185">Reference proteome</keyword>
<dbReference type="PANTHER" id="PTHR48100:SF1">
    <property type="entry name" value="HISTIDINE PHOSPHATASE FAMILY PROTEIN-RELATED"/>
    <property type="match status" value="1"/>
</dbReference>
<dbReference type="SMART" id="SM00855">
    <property type="entry name" value="PGAM"/>
    <property type="match status" value="1"/>
</dbReference>
<dbReference type="PANTHER" id="PTHR48100">
    <property type="entry name" value="BROAD-SPECIFICITY PHOSPHATASE YOR283W-RELATED"/>
    <property type="match status" value="1"/>
</dbReference>
<evidence type="ECO:0000256" key="2">
    <source>
        <dbReference type="ARBA" id="ARBA00023235"/>
    </source>
</evidence>
<dbReference type="SUPFAM" id="SSF53254">
    <property type="entry name" value="Phosphoglycerate mutase-like"/>
    <property type="match status" value="1"/>
</dbReference>
<dbReference type="AlphaFoldDB" id="A0A3N2GQZ7"/>
<accession>A0A3N2GQZ7</accession>
<evidence type="ECO:0000256" key="1">
    <source>
        <dbReference type="ARBA" id="ARBA00023152"/>
    </source>
</evidence>
<dbReference type="InterPro" id="IPR050275">
    <property type="entry name" value="PGM_Phosphatase"/>
</dbReference>
<dbReference type="GO" id="GO:0005737">
    <property type="term" value="C:cytoplasm"/>
    <property type="evidence" value="ECO:0007669"/>
    <property type="project" value="TreeGrafter"/>
</dbReference>
<proteinExistence type="predicted"/>
<dbReference type="EMBL" id="RKHY01000001">
    <property type="protein sequence ID" value="ROS39046.1"/>
    <property type="molecule type" value="Genomic_DNA"/>
</dbReference>
<dbReference type="InterPro" id="IPR001345">
    <property type="entry name" value="PG/BPGM_mutase_AS"/>
</dbReference>
<keyword evidence="1" id="KW-0324">Glycolysis</keyword>
<gene>
    <name evidence="3" type="ORF">EDD35_1339</name>
</gene>
<keyword evidence="2" id="KW-0413">Isomerase</keyword>